<comment type="caution">
    <text evidence="3">The sequence shown here is derived from an EMBL/GenBank/DDBJ whole genome shotgun (WGS) entry which is preliminary data.</text>
</comment>
<feature type="signal peptide" evidence="2">
    <location>
        <begin position="1"/>
        <end position="22"/>
    </location>
</feature>
<evidence type="ECO:0000256" key="2">
    <source>
        <dbReference type="SAM" id="SignalP"/>
    </source>
</evidence>
<dbReference type="PATRIC" id="fig|28128.5.peg.727"/>
<dbReference type="AlphaFoldDB" id="A0A133QHT9"/>
<dbReference type="RefSeq" id="WP_060940306.1">
    <property type="nucleotide sequence ID" value="NZ_KQ957205.1"/>
</dbReference>
<evidence type="ECO:0000256" key="1">
    <source>
        <dbReference type="SAM" id="MobiDB-lite"/>
    </source>
</evidence>
<protein>
    <submittedName>
        <fullName evidence="3">Uncharacterized protein</fullName>
    </submittedName>
</protein>
<organism evidence="3 4">
    <name type="scientific">Prevotella corporis</name>
    <dbReference type="NCBI Taxonomy" id="28128"/>
    <lineage>
        <taxon>Bacteria</taxon>
        <taxon>Pseudomonadati</taxon>
        <taxon>Bacteroidota</taxon>
        <taxon>Bacteroidia</taxon>
        <taxon>Bacteroidales</taxon>
        <taxon>Prevotellaceae</taxon>
        <taxon>Prevotella</taxon>
    </lineage>
</organism>
<keyword evidence="4" id="KW-1185">Reference proteome</keyword>
<sequence length="317" mass="35065">MRKTLLLLFAAVLAVGISSCQKAVLDDSDQSDTKKRTVRNVSLLMDEEFVTISESLMTRSVTEGKVYAVNVYEKKAGAKSYAKYAYGLFTDPSQMNIMLTEGNLYRFECLIVTNNEDAVYHKDGEYLAPFLHGRSNAPTKAENKFVKSTSANLSHITEGNTNLTDSKVVMYPRAYKHYGVVEDFDPSKGTKVTIAARRAVFGLHLVVTPPSEGKLDITYLYNTLTVASTDALYDHASVFSFNQIVPASAEGYEGKVKLSLEWEKADGTVINSIKEITIKRNVMTKVAIDVKGPDPTSIDIDEEGGQMGNETVEWHVE</sequence>
<reference evidence="4" key="1">
    <citation type="submission" date="2016-01" db="EMBL/GenBank/DDBJ databases">
        <authorList>
            <person name="Mitreva M."/>
            <person name="Pepin K.H."/>
            <person name="Mihindukulasuriya K.A."/>
            <person name="Fulton R."/>
            <person name="Fronick C."/>
            <person name="O'Laughlin M."/>
            <person name="Miner T."/>
            <person name="Herter B."/>
            <person name="Rosa B.A."/>
            <person name="Cordes M."/>
            <person name="Tomlinson C."/>
            <person name="Wollam A."/>
            <person name="Palsikar V.B."/>
            <person name="Mardis E.R."/>
            <person name="Wilson R.K."/>
        </authorList>
    </citation>
    <scope>NUCLEOTIDE SEQUENCE [LARGE SCALE GENOMIC DNA]</scope>
    <source>
        <strain evidence="4">MJR7716</strain>
    </source>
</reference>
<proteinExistence type="predicted"/>
<dbReference type="eggNOG" id="ENOG5032X08">
    <property type="taxonomic scope" value="Bacteria"/>
</dbReference>
<dbReference type="STRING" id="28128.HMPREF3226_00720"/>
<dbReference type="Proteomes" id="UP000070533">
    <property type="component" value="Unassembled WGS sequence"/>
</dbReference>
<dbReference type="EMBL" id="LRQG01000037">
    <property type="protein sequence ID" value="KXA42363.1"/>
    <property type="molecule type" value="Genomic_DNA"/>
</dbReference>
<keyword evidence="2" id="KW-0732">Signal</keyword>
<feature type="region of interest" description="Disordered" evidence="1">
    <location>
        <begin position="295"/>
        <end position="317"/>
    </location>
</feature>
<feature type="chain" id="PRO_5007458818" evidence="2">
    <location>
        <begin position="23"/>
        <end position="317"/>
    </location>
</feature>
<evidence type="ECO:0000313" key="4">
    <source>
        <dbReference type="Proteomes" id="UP000070533"/>
    </source>
</evidence>
<evidence type="ECO:0000313" key="3">
    <source>
        <dbReference type="EMBL" id="KXA42363.1"/>
    </source>
</evidence>
<gene>
    <name evidence="3" type="ORF">HMPREF3226_00720</name>
</gene>
<name>A0A133QHT9_9BACT</name>
<accession>A0A133QHT9</accession>
<dbReference type="OrthoDB" id="1064123at2"/>
<dbReference type="PROSITE" id="PS51257">
    <property type="entry name" value="PROKAR_LIPOPROTEIN"/>
    <property type="match status" value="1"/>
</dbReference>